<sequence>MQRSLREGWVLDCHLDGDEMATWVKLDDGNTIVQRRKWRVSLHVAADIQRLERLTVWLSQPELHHSFGNLECRFERHLMELGATRTKTVLAVSTDQPNQLKRLAEAIDARGDWIHHELYSVDQKMAQRHLLDLATHPFGRVQIFEEMEKSLVAIDSRTEIEWNMPPLTILNLHVECYDGNGHRTAQAEITKIVLTPRPNLGCDSNSTSTNPNSPASSHCVPNPTFTAHEIEGTPREMLNRLHHLLSEIDPDVIMTTGGDSVDLPALLILAEKAGLPLQLGRSNHDSTPRSRARTAWSYGRLLRKEAYHALQGRLHIDWAGSFIVREGQLAGLLELSRLSGLSAQDLSRLSPGSAISAMQMRQAMEDGVLVPWKKNRPEDVKDGLELLAADRGGLYLEPHVGVHERVVELDFASLFPSIIATRNISPETLNCACCDPSENTGLPTRDGKLPLLVADAAAEVERRLAAEVGGESGRLAIGEGNLERLAEKECELVSYTMQVPELSLHTCTRHHGFLGRVVAPIIERRMYLKAKRERKGDLWDGRQNALKWVLVTCFGYTGYRNARFGRIECHEAICAWSREILLQAIEIANDEGWECLHAIVDSMWLVDLEHRSKSLRGRSIANILEKLMTQVGIPADLEDEYHWICFIPNRTTGVGALTKYFGWGGEGWKVRGIELRQHSTCKWIERLQEESLEILKVAPNEAAQHKVINNLHSQLKLLRGGEIPLTDLVVARRIRREFGDHRVETIGVAALARAALLGRRIAPGNKAKFVVISWRNPTLAERVRLKSEIDAEIDTTHNTSGDPSFYEPLAERAVWAILSPFGWDEEGITRGSLAPLTLDSFVGKSSSDA</sequence>
<dbReference type="GO" id="GO:0006261">
    <property type="term" value="P:DNA-templated DNA replication"/>
    <property type="evidence" value="ECO:0007669"/>
    <property type="project" value="TreeGrafter"/>
</dbReference>
<dbReference type="Gene3D" id="3.30.420.10">
    <property type="entry name" value="Ribonuclease H-like superfamily/Ribonuclease H"/>
    <property type="match status" value="1"/>
</dbReference>
<gene>
    <name evidence="9" type="primary">DPA</name>
    <name evidence="9" type="synonym">polB1</name>
</gene>
<comment type="similarity">
    <text evidence="1">Belongs to the DNA polymerase type-B family.</text>
</comment>
<dbReference type="Gene3D" id="1.10.132.60">
    <property type="entry name" value="DNA polymerase family B, C-terminal domain"/>
    <property type="match status" value="1"/>
</dbReference>
<evidence type="ECO:0000256" key="4">
    <source>
        <dbReference type="ARBA" id="ARBA00022695"/>
    </source>
</evidence>
<dbReference type="Gene3D" id="3.90.1600.10">
    <property type="entry name" value="Palm domain of DNA polymerase"/>
    <property type="match status" value="2"/>
</dbReference>
<dbReference type="AlphaFoldDB" id="A0A075GVZ7"/>
<evidence type="ECO:0000256" key="2">
    <source>
        <dbReference type="ARBA" id="ARBA00012417"/>
    </source>
</evidence>
<feature type="domain" description="DNA-directed DNA polymerase family B multifunctional" evidence="8">
    <location>
        <begin position="358"/>
        <end position="598"/>
    </location>
</feature>
<dbReference type="PANTHER" id="PTHR10322:SF23">
    <property type="entry name" value="DNA POLYMERASE DELTA CATALYTIC SUBUNIT"/>
    <property type="match status" value="1"/>
</dbReference>
<dbReference type="InterPro" id="IPR012337">
    <property type="entry name" value="RNaseH-like_sf"/>
</dbReference>
<evidence type="ECO:0000256" key="5">
    <source>
        <dbReference type="ARBA" id="ARBA00022932"/>
    </source>
</evidence>
<evidence type="ECO:0000259" key="8">
    <source>
        <dbReference type="Pfam" id="PF00136"/>
    </source>
</evidence>
<dbReference type="Gene3D" id="1.10.287.690">
    <property type="entry name" value="Helix hairpin bin"/>
    <property type="match status" value="1"/>
</dbReference>
<dbReference type="InterPro" id="IPR006172">
    <property type="entry name" value="DNA-dir_DNA_pol_B"/>
</dbReference>
<evidence type="ECO:0000256" key="1">
    <source>
        <dbReference type="ARBA" id="ARBA00005755"/>
    </source>
</evidence>
<protein>
    <recommendedName>
        <fullName evidence="2">DNA-directed DNA polymerase</fullName>
        <ecNumber evidence="2">2.7.7.7</ecNumber>
    </recommendedName>
</protein>
<dbReference type="GO" id="GO:0003677">
    <property type="term" value="F:DNA binding"/>
    <property type="evidence" value="ECO:0007669"/>
    <property type="project" value="UniProtKB-KW"/>
</dbReference>
<evidence type="ECO:0000256" key="3">
    <source>
        <dbReference type="ARBA" id="ARBA00022679"/>
    </source>
</evidence>
<organism evidence="9">
    <name type="scientific">uncultured marine group II/III euryarchaeote KM3_18_D06</name>
    <dbReference type="NCBI Taxonomy" id="1457956"/>
    <lineage>
        <taxon>Archaea</taxon>
        <taxon>Methanobacteriati</taxon>
        <taxon>Methanobacteriota</taxon>
        <taxon>environmental samples</taxon>
    </lineage>
</organism>
<dbReference type="InterPro" id="IPR023211">
    <property type="entry name" value="DNA_pol_palm_dom_sf"/>
</dbReference>
<comment type="catalytic activity">
    <reaction evidence="7">
        <text>DNA(n) + a 2'-deoxyribonucleoside 5'-triphosphate = DNA(n+1) + diphosphate</text>
        <dbReference type="Rhea" id="RHEA:22508"/>
        <dbReference type="Rhea" id="RHEA-COMP:17339"/>
        <dbReference type="Rhea" id="RHEA-COMP:17340"/>
        <dbReference type="ChEBI" id="CHEBI:33019"/>
        <dbReference type="ChEBI" id="CHEBI:61560"/>
        <dbReference type="ChEBI" id="CHEBI:173112"/>
        <dbReference type="EC" id="2.7.7.7"/>
    </reaction>
</comment>
<dbReference type="InterPro" id="IPR006134">
    <property type="entry name" value="DNA-dir_DNA_pol_B_multi_dom"/>
</dbReference>
<dbReference type="SUPFAM" id="SSF56672">
    <property type="entry name" value="DNA/RNA polymerases"/>
    <property type="match status" value="1"/>
</dbReference>
<evidence type="ECO:0000256" key="6">
    <source>
        <dbReference type="ARBA" id="ARBA00023125"/>
    </source>
</evidence>
<keyword evidence="6" id="KW-0238">DNA-binding</keyword>
<dbReference type="PANTHER" id="PTHR10322">
    <property type="entry name" value="DNA POLYMERASE CATALYTIC SUBUNIT"/>
    <property type="match status" value="1"/>
</dbReference>
<dbReference type="GO" id="GO:0000166">
    <property type="term" value="F:nucleotide binding"/>
    <property type="evidence" value="ECO:0007669"/>
    <property type="project" value="InterPro"/>
</dbReference>
<proteinExistence type="inferred from homology"/>
<keyword evidence="3 9" id="KW-0808">Transferase</keyword>
<accession>A0A075GVZ7</accession>
<dbReference type="InterPro" id="IPR036397">
    <property type="entry name" value="RNaseH_sf"/>
</dbReference>
<dbReference type="InterPro" id="IPR050240">
    <property type="entry name" value="DNA_pol_type-B"/>
</dbReference>
<name>A0A075GVZ7_9EURY</name>
<keyword evidence="5 9" id="KW-0239">DNA-directed DNA polymerase</keyword>
<dbReference type="InterPro" id="IPR043502">
    <property type="entry name" value="DNA/RNA_pol_sf"/>
</dbReference>
<dbReference type="EC" id="2.7.7.7" evidence="2"/>
<dbReference type="GO" id="GO:0003887">
    <property type="term" value="F:DNA-directed DNA polymerase activity"/>
    <property type="evidence" value="ECO:0007669"/>
    <property type="project" value="UniProtKB-KW"/>
</dbReference>
<dbReference type="SMART" id="SM00486">
    <property type="entry name" value="POLBc"/>
    <property type="match status" value="1"/>
</dbReference>
<keyword evidence="4 9" id="KW-0548">Nucleotidyltransferase</keyword>
<evidence type="ECO:0000256" key="7">
    <source>
        <dbReference type="ARBA" id="ARBA00049244"/>
    </source>
</evidence>
<reference evidence="9" key="1">
    <citation type="journal article" date="2014" name="Genome Biol. Evol.">
        <title>Pangenome evidence for extensive interdomain horizontal transfer affecting lineage core and shell genes in uncultured planktonic thaumarchaeota and euryarchaeota.</title>
        <authorList>
            <person name="Deschamps P."/>
            <person name="Zivanovic Y."/>
            <person name="Moreira D."/>
            <person name="Rodriguez-Valera F."/>
            <person name="Lopez-Garcia P."/>
        </authorList>
    </citation>
    <scope>NUCLEOTIDE SEQUENCE</scope>
</reference>
<dbReference type="EMBL" id="KF900756">
    <property type="protein sequence ID" value="AIF05993.1"/>
    <property type="molecule type" value="Genomic_DNA"/>
</dbReference>
<dbReference type="SUPFAM" id="SSF53098">
    <property type="entry name" value="Ribonuclease H-like"/>
    <property type="match status" value="1"/>
</dbReference>
<dbReference type="Pfam" id="PF00136">
    <property type="entry name" value="DNA_pol_B"/>
    <property type="match status" value="1"/>
</dbReference>
<evidence type="ECO:0000313" key="9">
    <source>
        <dbReference type="EMBL" id="AIF05993.1"/>
    </source>
</evidence>
<dbReference type="InterPro" id="IPR042087">
    <property type="entry name" value="DNA_pol_B_thumb"/>
</dbReference>